<feature type="chain" id="PRO_5006919240" evidence="1">
    <location>
        <begin position="22"/>
        <end position="213"/>
    </location>
</feature>
<gene>
    <name evidence="2" type="ORF">Lwal_2727</name>
</gene>
<proteinExistence type="predicted"/>
<keyword evidence="1" id="KW-0732">Signal</keyword>
<dbReference type="EMBL" id="LNZB01000060">
    <property type="protein sequence ID" value="KTD74686.1"/>
    <property type="molecule type" value="Genomic_DNA"/>
</dbReference>
<dbReference type="Proteomes" id="UP000054729">
    <property type="component" value="Unassembled WGS sequence"/>
</dbReference>
<dbReference type="PATRIC" id="fig|66969.6.peg.2955"/>
<evidence type="ECO:0000256" key="1">
    <source>
        <dbReference type="SAM" id="SignalP"/>
    </source>
</evidence>
<evidence type="ECO:0000313" key="2">
    <source>
        <dbReference type="EMBL" id="KTD74686.1"/>
    </source>
</evidence>
<dbReference type="AlphaFoldDB" id="A0A0W0ZZZ9"/>
<sequence>MKYLIAIVFSFLVCLNGFAYATDSELPKGLVKVSKDTGAQCVEFVNYKGDLYCSLTPMDSSVMDPSLVQDEKQSIKFDNRPWVAAWGKKTPTGFTLEYIPIGQNINQWNELITTQFMPNLKGKTAADLGDRFFKNLDETGVEYVYEIFENSQDLFILEFKVVKPSELVQDEILKITTGKEGAYFLHYAIKKANMNADEREKWLNLLRSSSIKE</sequence>
<organism evidence="2 3">
    <name type="scientific">Legionella waltersii</name>
    <dbReference type="NCBI Taxonomy" id="66969"/>
    <lineage>
        <taxon>Bacteria</taxon>
        <taxon>Pseudomonadati</taxon>
        <taxon>Pseudomonadota</taxon>
        <taxon>Gammaproteobacteria</taxon>
        <taxon>Legionellales</taxon>
        <taxon>Legionellaceae</taxon>
        <taxon>Legionella</taxon>
    </lineage>
</organism>
<feature type="signal peptide" evidence="1">
    <location>
        <begin position="1"/>
        <end position="21"/>
    </location>
</feature>
<dbReference type="RefSeq" id="WP_058481356.1">
    <property type="nucleotide sequence ID" value="NZ_CAAAIQ010000019.1"/>
</dbReference>
<dbReference type="STRING" id="66969.Lwal_2727"/>
<keyword evidence="3" id="KW-1185">Reference proteome</keyword>
<accession>A0A0W0ZZZ9</accession>
<name>A0A0W0ZZZ9_9GAMM</name>
<protein>
    <submittedName>
        <fullName evidence="2">Uncharacterized protein</fullName>
    </submittedName>
</protein>
<evidence type="ECO:0000313" key="3">
    <source>
        <dbReference type="Proteomes" id="UP000054729"/>
    </source>
</evidence>
<reference evidence="2 3" key="1">
    <citation type="submission" date="2015-11" db="EMBL/GenBank/DDBJ databases">
        <title>Genomic analysis of 38 Legionella species identifies large and diverse effector repertoires.</title>
        <authorList>
            <person name="Burstein D."/>
            <person name="Amaro F."/>
            <person name="Zusman T."/>
            <person name="Lifshitz Z."/>
            <person name="Cohen O."/>
            <person name="Gilbert J.A."/>
            <person name="Pupko T."/>
            <person name="Shuman H.A."/>
            <person name="Segal G."/>
        </authorList>
    </citation>
    <scope>NUCLEOTIDE SEQUENCE [LARGE SCALE GENOMIC DNA]</scope>
    <source>
        <strain evidence="2 3">ATCC 51914</strain>
    </source>
</reference>
<comment type="caution">
    <text evidence="2">The sequence shown here is derived from an EMBL/GenBank/DDBJ whole genome shotgun (WGS) entry which is preliminary data.</text>
</comment>
<dbReference type="OrthoDB" id="5646369at2"/>